<keyword evidence="4 8" id="KW-0812">Transmembrane</keyword>
<dbReference type="InterPro" id="IPR020846">
    <property type="entry name" value="MFS_dom"/>
</dbReference>
<gene>
    <name evidence="10" type="ORF">BZA70DRAFT_199771</name>
</gene>
<feature type="transmembrane region" description="Helical" evidence="8">
    <location>
        <begin position="131"/>
        <end position="154"/>
    </location>
</feature>
<dbReference type="EMBL" id="JBBJBU010000009">
    <property type="protein sequence ID" value="KAK7204066.1"/>
    <property type="molecule type" value="Genomic_DNA"/>
</dbReference>
<feature type="transmembrane region" description="Helical" evidence="8">
    <location>
        <begin position="454"/>
        <end position="473"/>
    </location>
</feature>
<feature type="domain" description="Major facilitator superfamily (MFS) profile" evidence="9">
    <location>
        <begin position="38"/>
        <end position="477"/>
    </location>
</feature>
<feature type="transmembrane region" description="Helical" evidence="8">
    <location>
        <begin position="194"/>
        <end position="218"/>
    </location>
</feature>
<feature type="transmembrane region" description="Helical" evidence="8">
    <location>
        <begin position="287"/>
        <end position="305"/>
    </location>
</feature>
<evidence type="ECO:0000259" key="9">
    <source>
        <dbReference type="PROSITE" id="PS50850"/>
    </source>
</evidence>
<feature type="transmembrane region" description="Helical" evidence="8">
    <location>
        <begin position="325"/>
        <end position="343"/>
    </location>
</feature>
<evidence type="ECO:0000256" key="3">
    <source>
        <dbReference type="ARBA" id="ARBA00022448"/>
    </source>
</evidence>
<dbReference type="Gene3D" id="1.20.1250.20">
    <property type="entry name" value="MFS general substrate transporter like domains"/>
    <property type="match status" value="1"/>
</dbReference>
<dbReference type="PROSITE" id="PS50850">
    <property type="entry name" value="MFS"/>
    <property type="match status" value="1"/>
</dbReference>
<proteinExistence type="inferred from homology"/>
<dbReference type="InterPro" id="IPR003663">
    <property type="entry name" value="Sugar/inositol_transpt"/>
</dbReference>
<dbReference type="SUPFAM" id="SSF103473">
    <property type="entry name" value="MFS general substrate transporter"/>
    <property type="match status" value="1"/>
</dbReference>
<evidence type="ECO:0000256" key="8">
    <source>
        <dbReference type="SAM" id="Phobius"/>
    </source>
</evidence>
<comment type="similarity">
    <text evidence="2 7">Belongs to the major facilitator superfamily. Sugar transporter (TC 2.A.1.1) family.</text>
</comment>
<dbReference type="InterPro" id="IPR050360">
    <property type="entry name" value="MFS_Sugar_Transporters"/>
</dbReference>
<feature type="transmembrane region" description="Helical" evidence="8">
    <location>
        <begin position="386"/>
        <end position="404"/>
    </location>
</feature>
<comment type="caution">
    <text evidence="10">The sequence shown here is derived from an EMBL/GenBank/DDBJ whole genome shotgun (WGS) entry which is preliminary data.</text>
</comment>
<dbReference type="Proteomes" id="UP001498771">
    <property type="component" value="Unassembled WGS sequence"/>
</dbReference>
<dbReference type="PANTHER" id="PTHR48022:SF24">
    <property type="entry name" value="HEXOSE TRANSPORTER PROTEIN (AFU_ORTHOLOGUE AFUA_8G04480)"/>
    <property type="match status" value="1"/>
</dbReference>
<comment type="subcellular location">
    <subcellularLocation>
        <location evidence="1">Membrane</location>
        <topology evidence="1">Multi-pass membrane protein</topology>
    </subcellularLocation>
</comment>
<evidence type="ECO:0000256" key="5">
    <source>
        <dbReference type="ARBA" id="ARBA00022989"/>
    </source>
</evidence>
<evidence type="ECO:0000256" key="6">
    <source>
        <dbReference type="ARBA" id="ARBA00023136"/>
    </source>
</evidence>
<accession>A0ABR1F2J0</accession>
<evidence type="ECO:0000256" key="7">
    <source>
        <dbReference type="RuleBase" id="RU003346"/>
    </source>
</evidence>
<feature type="transmembrane region" description="Helical" evidence="8">
    <location>
        <begin position="31"/>
        <end position="51"/>
    </location>
</feature>
<dbReference type="InterPro" id="IPR005828">
    <property type="entry name" value="MFS_sugar_transport-like"/>
</dbReference>
<keyword evidence="6 8" id="KW-0472">Membrane</keyword>
<organism evidence="10 11">
    <name type="scientific">Myxozyma melibiosi</name>
    <dbReference type="NCBI Taxonomy" id="54550"/>
    <lineage>
        <taxon>Eukaryota</taxon>
        <taxon>Fungi</taxon>
        <taxon>Dikarya</taxon>
        <taxon>Ascomycota</taxon>
        <taxon>Saccharomycotina</taxon>
        <taxon>Lipomycetes</taxon>
        <taxon>Lipomycetales</taxon>
        <taxon>Lipomycetaceae</taxon>
        <taxon>Myxozyma</taxon>
    </lineage>
</organism>
<feature type="transmembrane region" description="Helical" evidence="8">
    <location>
        <begin position="106"/>
        <end position="125"/>
    </location>
</feature>
<feature type="transmembrane region" description="Helical" evidence="8">
    <location>
        <begin position="355"/>
        <end position="374"/>
    </location>
</feature>
<dbReference type="InterPro" id="IPR036259">
    <property type="entry name" value="MFS_trans_sf"/>
</dbReference>
<evidence type="ECO:0000256" key="2">
    <source>
        <dbReference type="ARBA" id="ARBA00010992"/>
    </source>
</evidence>
<evidence type="ECO:0000256" key="1">
    <source>
        <dbReference type="ARBA" id="ARBA00004141"/>
    </source>
</evidence>
<dbReference type="GeneID" id="90035629"/>
<feature type="transmembrane region" description="Helical" evidence="8">
    <location>
        <begin position="166"/>
        <end position="188"/>
    </location>
</feature>
<reference evidence="10 11" key="1">
    <citation type="submission" date="2024-03" db="EMBL/GenBank/DDBJ databases">
        <title>Genome-scale model development and genomic sequencing of the oleaginous clade Lipomyces.</title>
        <authorList>
            <consortium name="Lawrence Berkeley National Laboratory"/>
            <person name="Czajka J.J."/>
            <person name="Han Y."/>
            <person name="Kim J."/>
            <person name="Mondo S.J."/>
            <person name="Hofstad B.A."/>
            <person name="Robles A."/>
            <person name="Haridas S."/>
            <person name="Riley R."/>
            <person name="LaButti K."/>
            <person name="Pangilinan J."/>
            <person name="Andreopoulos W."/>
            <person name="Lipzen A."/>
            <person name="Yan J."/>
            <person name="Wang M."/>
            <person name="Ng V."/>
            <person name="Grigoriev I.V."/>
            <person name="Spatafora J.W."/>
            <person name="Magnuson J.K."/>
            <person name="Baker S.E."/>
            <person name="Pomraning K.R."/>
        </authorList>
    </citation>
    <scope>NUCLEOTIDE SEQUENCE [LARGE SCALE GENOMIC DNA]</scope>
    <source>
        <strain evidence="10 11">Phaff 52-87</strain>
    </source>
</reference>
<name>A0ABR1F2J0_9ASCO</name>
<evidence type="ECO:0000256" key="4">
    <source>
        <dbReference type="ARBA" id="ARBA00022692"/>
    </source>
</evidence>
<keyword evidence="11" id="KW-1185">Reference proteome</keyword>
<dbReference type="PANTHER" id="PTHR48022">
    <property type="entry name" value="PLASTIDIC GLUCOSE TRANSPORTER 4"/>
    <property type="match status" value="1"/>
</dbReference>
<dbReference type="Pfam" id="PF00083">
    <property type="entry name" value="Sugar_tr"/>
    <property type="match status" value="1"/>
</dbReference>
<sequence>MIDIGDVSRFEGKVLNDYIPQLDRMWWHYPYLLRLNVGLMCAMLTQITSGFDGSMLNGLQSLSTWTEYFGSPKGGRLGSMTNGVTYGVLIMTPFVSTICDRWGRRLPITIGSGIIVIGAVLQGAAQAYPMFVVARFLLGIGICLSGAASPLLLIECAYPPQRGRMTSFIEPAWPIGSFFAAAITYGTYHMGQTAWAWRIPSLLQCVFPIFQCSISFLAPESPRWLIMKDRHEEAYEFFIKYHAGGDRDSELVKFQMAEVTATLEAEKISKESRWPTFWSTKGMRRRFFIALFVPAMMQLSGNAIMSYYLSRVLNNIGVTDAKEQLTVNLCGTAWGIVTAYTFASQVERIGRRRGFLFGLLAMQVSYIIWTIMSAVNQEEGFKSRSLAIGIIAVMYIYQGFYHLTAPFAPTYISEVVPYSLRAKGSMLYQLSGNVVGIFNNYVNPIAMDAITWKYYIVYCVWIGVEALLVYLFFPETGGKSLEEIAEVFDGDAAHVGVHSAVLEKDIDIEKMADVEHIDTVNVEDEKSQKP</sequence>
<protein>
    <submittedName>
        <fullName evidence="10">General substrate transporter</fullName>
    </submittedName>
</protein>
<dbReference type="RefSeq" id="XP_064767099.1">
    <property type="nucleotide sequence ID" value="XM_064910117.1"/>
</dbReference>
<evidence type="ECO:0000313" key="10">
    <source>
        <dbReference type="EMBL" id="KAK7204066.1"/>
    </source>
</evidence>
<keyword evidence="3 7" id="KW-0813">Transport</keyword>
<keyword evidence="5 8" id="KW-1133">Transmembrane helix</keyword>
<feature type="transmembrane region" description="Helical" evidence="8">
    <location>
        <begin position="83"/>
        <end position="99"/>
    </location>
</feature>
<dbReference type="NCBIfam" id="TIGR00879">
    <property type="entry name" value="SP"/>
    <property type="match status" value="1"/>
</dbReference>
<evidence type="ECO:0000313" key="11">
    <source>
        <dbReference type="Proteomes" id="UP001498771"/>
    </source>
</evidence>